<dbReference type="PANTHER" id="PTHR12110">
    <property type="entry name" value="HYDROXYPYRUVATE ISOMERASE"/>
    <property type="match status" value="1"/>
</dbReference>
<dbReference type="InterPro" id="IPR013022">
    <property type="entry name" value="Xyl_isomerase-like_TIM-brl"/>
</dbReference>
<reference evidence="3 4" key="1">
    <citation type="submission" date="2018-05" db="EMBL/GenBank/DDBJ databases">
        <title>Brachybacterium sp. M1HQ-2T, whole genome shotgun sequence.</title>
        <authorList>
            <person name="Tuo L."/>
        </authorList>
    </citation>
    <scope>NUCLEOTIDE SEQUENCE [LARGE SCALE GENOMIC DNA]</scope>
    <source>
        <strain evidence="3 4">M1HQ-2</strain>
    </source>
</reference>
<comment type="caution">
    <text evidence="3">The sequence shown here is derived from an EMBL/GenBank/DDBJ whole genome shotgun (WGS) entry which is preliminary data.</text>
</comment>
<organism evidence="3 4">
    <name type="scientific">Brachybacterium endophyticum</name>
    <dbReference type="NCBI Taxonomy" id="2182385"/>
    <lineage>
        <taxon>Bacteria</taxon>
        <taxon>Bacillati</taxon>
        <taxon>Actinomycetota</taxon>
        <taxon>Actinomycetes</taxon>
        <taxon>Micrococcales</taxon>
        <taxon>Dermabacteraceae</taxon>
        <taxon>Brachybacterium</taxon>
    </lineage>
</organism>
<keyword evidence="1" id="KW-0119">Carbohydrate metabolism</keyword>
<keyword evidence="4" id="KW-1185">Reference proteome</keyword>
<name>A0A2U2RLA6_9MICO</name>
<dbReference type="SUPFAM" id="SSF51658">
    <property type="entry name" value="Xylose isomerase-like"/>
    <property type="match status" value="1"/>
</dbReference>
<dbReference type="OrthoDB" id="3280201at2"/>
<dbReference type="InterPro" id="IPR050312">
    <property type="entry name" value="IolE/XylAMocC-like"/>
</dbReference>
<dbReference type="Proteomes" id="UP000245590">
    <property type="component" value="Unassembled WGS sequence"/>
</dbReference>
<dbReference type="RefSeq" id="WP_109275169.1">
    <property type="nucleotide sequence ID" value="NZ_QFKX01000002.1"/>
</dbReference>
<gene>
    <name evidence="3" type="ORF">DEO23_06370</name>
</gene>
<evidence type="ECO:0000313" key="3">
    <source>
        <dbReference type="EMBL" id="PWH06575.1"/>
    </source>
</evidence>
<evidence type="ECO:0000256" key="1">
    <source>
        <dbReference type="ARBA" id="ARBA00023277"/>
    </source>
</evidence>
<dbReference type="EMBL" id="QFKX01000002">
    <property type="protein sequence ID" value="PWH06575.1"/>
    <property type="molecule type" value="Genomic_DNA"/>
</dbReference>
<accession>A0A2U2RLA6</accession>
<protein>
    <submittedName>
        <fullName evidence="3">Protein iolH</fullName>
    </submittedName>
</protein>
<dbReference type="AlphaFoldDB" id="A0A2U2RLA6"/>
<dbReference type="Gene3D" id="3.20.20.150">
    <property type="entry name" value="Divalent-metal-dependent TIM barrel enzymes"/>
    <property type="match status" value="1"/>
</dbReference>
<dbReference type="InterPro" id="IPR036237">
    <property type="entry name" value="Xyl_isomerase-like_sf"/>
</dbReference>
<dbReference type="PANTHER" id="PTHR12110:SF21">
    <property type="entry name" value="XYLOSE ISOMERASE-LIKE TIM BARREL DOMAIN-CONTAINING PROTEIN"/>
    <property type="match status" value="1"/>
</dbReference>
<proteinExistence type="predicted"/>
<dbReference type="Pfam" id="PF01261">
    <property type="entry name" value="AP_endonuc_2"/>
    <property type="match status" value="1"/>
</dbReference>
<evidence type="ECO:0000313" key="4">
    <source>
        <dbReference type="Proteomes" id="UP000245590"/>
    </source>
</evidence>
<feature type="domain" description="Xylose isomerase-like TIM barrel" evidence="2">
    <location>
        <begin position="23"/>
        <end position="280"/>
    </location>
</feature>
<evidence type="ECO:0000259" key="2">
    <source>
        <dbReference type="Pfam" id="PF01261"/>
    </source>
</evidence>
<sequence length="294" mass="34106">MVKVLLDPSMYHPQLTVAQEVHKSAELGFRYIELSPRADFHEWHHYPKVDRHQIAEVKQAMRETGTRIWTFNPVFDWSSPDEEERQAQVRNWRRLLEIADALEVPMIAAELSGDPNRSRRSEAQFYRSIEELIPDFERYGIECTVEAHPYDFAETNERAVQIVRGVDRDWFNYEFCFPHSFHLAGGSPGRPGADLRSMLDYAGDRLKHLHMADVFDHTANVGNRYIVNPPGIDARVHQHNEIGNGEIDWDDAFAALREREYDGPVSVCVFGWEEDADAINRRMRERILSELGGE</sequence>